<reference evidence="4 6" key="1">
    <citation type="journal article" date="2015" name="Int. J. Syst. Evol. Microbiol.">
        <title>Complete genome sequence of Salinicoccus halodurans H3B36, isolated from the Qaidam Basin in China.</title>
        <authorList>
            <person name="Jiang K."/>
            <person name="Xue Y."/>
            <person name="Ma Y."/>
        </authorList>
    </citation>
    <scope>NUCLEOTIDE SEQUENCE [LARGE SCALE GENOMIC DNA]</scope>
    <source>
        <strain evidence="4 6">H3B36</strain>
    </source>
</reference>
<feature type="region of interest" description="Disordered" evidence="2">
    <location>
        <begin position="1"/>
        <end position="24"/>
    </location>
</feature>
<dbReference type="PROSITE" id="PS50106">
    <property type="entry name" value="PDZ"/>
    <property type="match status" value="1"/>
</dbReference>
<feature type="coiled-coil region" evidence="1">
    <location>
        <begin position="52"/>
        <end position="79"/>
    </location>
</feature>
<evidence type="ECO:0000259" key="3">
    <source>
        <dbReference type="PROSITE" id="PS50106"/>
    </source>
</evidence>
<dbReference type="InterPro" id="IPR012334">
    <property type="entry name" value="Pectin_lyas_fold"/>
</dbReference>
<evidence type="ECO:0000256" key="1">
    <source>
        <dbReference type="SAM" id="Coils"/>
    </source>
</evidence>
<evidence type="ECO:0000256" key="2">
    <source>
        <dbReference type="SAM" id="MobiDB-lite"/>
    </source>
</evidence>
<reference evidence="6" key="2">
    <citation type="submission" date="2015-04" db="EMBL/GenBank/DDBJ databases">
        <title>Complete genome sequence of Salinicoccus halodurans strain H3B36, isolated from the Qaidam basin of China.</title>
        <authorList>
            <person name="Ma Y."/>
            <person name="Jiang K."/>
            <person name="Xue Y."/>
        </authorList>
    </citation>
    <scope>NUCLEOTIDE SEQUENCE [LARGE SCALE GENOMIC DNA]</scope>
    <source>
        <strain evidence="6">H3B36</strain>
    </source>
</reference>
<dbReference type="RefSeq" id="WP_046790595.1">
    <property type="nucleotide sequence ID" value="NZ_CP011366.1"/>
</dbReference>
<organism evidence="5 7">
    <name type="scientific">Salinicoccus halodurans</name>
    <dbReference type="NCBI Taxonomy" id="407035"/>
    <lineage>
        <taxon>Bacteria</taxon>
        <taxon>Bacillati</taxon>
        <taxon>Bacillota</taxon>
        <taxon>Bacilli</taxon>
        <taxon>Bacillales</taxon>
        <taxon>Staphylococcaceae</taxon>
        <taxon>Salinicoccus</taxon>
    </lineage>
</organism>
<dbReference type="NCBIfam" id="TIGR03804">
    <property type="entry name" value="para_beta_helix"/>
    <property type="match status" value="1"/>
</dbReference>
<dbReference type="InterPro" id="IPR011050">
    <property type="entry name" value="Pectin_lyase_fold/virulence"/>
</dbReference>
<evidence type="ECO:0000313" key="7">
    <source>
        <dbReference type="Proteomes" id="UP000183090"/>
    </source>
</evidence>
<evidence type="ECO:0000313" key="6">
    <source>
        <dbReference type="Proteomes" id="UP000034029"/>
    </source>
</evidence>
<dbReference type="Proteomes" id="UP000034029">
    <property type="component" value="Chromosome"/>
</dbReference>
<name>A0A0F7HN01_9STAP</name>
<feature type="domain" description="PDZ" evidence="3">
    <location>
        <begin position="1"/>
        <end position="81"/>
    </location>
</feature>
<evidence type="ECO:0000313" key="5">
    <source>
        <dbReference type="EMBL" id="SFK95680.1"/>
    </source>
</evidence>
<dbReference type="AlphaFoldDB" id="A0A0F7HN01"/>
<proteinExistence type="predicted"/>
<dbReference type="KEGG" id="shv:AAT16_09370"/>
<protein>
    <submittedName>
        <fullName evidence="5">Parallel beta-helix repeat (Two copies)</fullName>
    </submittedName>
</protein>
<sequence>MKDERKETVGIDMDGSSDGTVSGNEVIGSFDKGITARETRNIEISDNILRLENMSEVEINELKETLKEVMEALEVIEKNKGANNIGEKVLGRVSEKAVDALFKLGQYNITGEWNSF</sequence>
<dbReference type="Gene3D" id="2.160.20.10">
    <property type="entry name" value="Single-stranded right-handed beta-helix, Pectin lyase-like"/>
    <property type="match status" value="1"/>
</dbReference>
<dbReference type="EMBL" id="CP011366">
    <property type="protein sequence ID" value="AKG74413.1"/>
    <property type="molecule type" value="Genomic_DNA"/>
</dbReference>
<dbReference type="InterPro" id="IPR022441">
    <property type="entry name" value="Para_beta_helix_rpt-2"/>
</dbReference>
<dbReference type="SUPFAM" id="SSF51126">
    <property type="entry name" value="Pectin lyase-like"/>
    <property type="match status" value="1"/>
</dbReference>
<gene>
    <name evidence="4" type="ORF">AAT16_09370</name>
    <name evidence="5" type="ORF">SAMN05216235_2771</name>
</gene>
<accession>A0A0F7HN01</accession>
<dbReference type="InterPro" id="IPR001478">
    <property type="entry name" value="PDZ"/>
</dbReference>
<keyword evidence="6" id="KW-1185">Reference proteome</keyword>
<keyword evidence="1" id="KW-0175">Coiled coil</keyword>
<reference evidence="5 7" key="3">
    <citation type="submission" date="2016-10" db="EMBL/GenBank/DDBJ databases">
        <authorList>
            <person name="Varghese N."/>
            <person name="Submissions S."/>
        </authorList>
    </citation>
    <scope>NUCLEOTIDE SEQUENCE [LARGE SCALE GENOMIC DNA]</scope>
    <source>
        <strain evidence="5 7">CGMCC 1.6501</strain>
    </source>
</reference>
<dbReference type="Proteomes" id="UP000183090">
    <property type="component" value="Unassembled WGS sequence"/>
</dbReference>
<dbReference type="EMBL" id="FOTB01000006">
    <property type="protein sequence ID" value="SFK95680.1"/>
    <property type="molecule type" value="Genomic_DNA"/>
</dbReference>
<evidence type="ECO:0000313" key="4">
    <source>
        <dbReference type="EMBL" id="AKG74413.1"/>
    </source>
</evidence>